<accession>A0ABY9E0D5</accession>
<feature type="domain" description="Reverse transcriptase Ty1/copia-type" evidence="1">
    <location>
        <begin position="64"/>
        <end position="151"/>
    </location>
</feature>
<evidence type="ECO:0000259" key="1">
    <source>
        <dbReference type="Pfam" id="PF07727"/>
    </source>
</evidence>
<name>A0ABY9E0D5_VITVI</name>
<evidence type="ECO:0000313" key="2">
    <source>
        <dbReference type="EMBL" id="WKA13249.1"/>
    </source>
</evidence>
<evidence type="ECO:0000313" key="3">
    <source>
        <dbReference type="Proteomes" id="UP001227230"/>
    </source>
</evidence>
<dbReference type="Proteomes" id="UP001227230">
    <property type="component" value="Chromosome 19"/>
</dbReference>
<keyword evidence="3" id="KW-1185">Reference proteome</keyword>
<dbReference type="Pfam" id="PF07727">
    <property type="entry name" value="RVT_2"/>
    <property type="match status" value="1"/>
</dbReference>
<organism evidence="2 3">
    <name type="scientific">Vitis vinifera</name>
    <name type="common">Grape</name>
    <dbReference type="NCBI Taxonomy" id="29760"/>
    <lineage>
        <taxon>Eukaryota</taxon>
        <taxon>Viridiplantae</taxon>
        <taxon>Streptophyta</taxon>
        <taxon>Embryophyta</taxon>
        <taxon>Tracheophyta</taxon>
        <taxon>Spermatophyta</taxon>
        <taxon>Magnoliopsida</taxon>
        <taxon>eudicotyledons</taxon>
        <taxon>Gunneridae</taxon>
        <taxon>Pentapetalae</taxon>
        <taxon>rosids</taxon>
        <taxon>Vitales</taxon>
        <taxon>Vitaceae</taxon>
        <taxon>Viteae</taxon>
        <taxon>Vitis</taxon>
    </lineage>
</organism>
<proteinExistence type="predicted"/>
<sequence length="157" mass="18778">MFFQLYAQLFQTENLWVLALPFLWSYSSHKLEQYLKACPFLGYSNIHNSYICFEPIHKFYFFRRGRLVPKRFHQRLGLDYQEIFSLVIKPTTIQAVLSIALSLSRGWQVHQLDANNAFLHGHPHEEVFMSQPLVFMHQSWPHHVYHLCKSIRPLLYP</sequence>
<gene>
    <name evidence="2" type="ORF">VitviT2T_030570</name>
</gene>
<reference evidence="2 3" key="1">
    <citation type="journal article" date="2023" name="Hortic Res">
        <title>The complete reference genome for grapevine (Vitis vinifera L.) genetics and breeding.</title>
        <authorList>
            <person name="Shi X."/>
            <person name="Cao S."/>
            <person name="Wang X."/>
            <person name="Huang S."/>
            <person name="Wang Y."/>
            <person name="Liu Z."/>
            <person name="Liu W."/>
            <person name="Leng X."/>
            <person name="Peng Y."/>
            <person name="Wang N."/>
            <person name="Wang Y."/>
            <person name="Ma Z."/>
            <person name="Xu X."/>
            <person name="Zhang F."/>
            <person name="Xue H."/>
            <person name="Zhong H."/>
            <person name="Wang Y."/>
            <person name="Zhang K."/>
            <person name="Velt A."/>
            <person name="Avia K."/>
            <person name="Holtgrawe D."/>
            <person name="Grimplet J."/>
            <person name="Matus J.T."/>
            <person name="Ware D."/>
            <person name="Wu X."/>
            <person name="Wang H."/>
            <person name="Liu C."/>
            <person name="Fang Y."/>
            <person name="Rustenholz C."/>
            <person name="Cheng Z."/>
            <person name="Xiao H."/>
            <person name="Zhou Y."/>
        </authorList>
    </citation>
    <scope>NUCLEOTIDE SEQUENCE [LARGE SCALE GENOMIC DNA]</scope>
    <source>
        <strain evidence="3">cv. Pinot noir / PN40024</strain>
        <tissue evidence="2">Leaf</tissue>
    </source>
</reference>
<dbReference type="InterPro" id="IPR013103">
    <property type="entry name" value="RVT_2"/>
</dbReference>
<dbReference type="EMBL" id="CP126666">
    <property type="protein sequence ID" value="WKA13249.1"/>
    <property type="molecule type" value="Genomic_DNA"/>
</dbReference>
<protein>
    <recommendedName>
        <fullName evidence="1">Reverse transcriptase Ty1/copia-type domain-containing protein</fullName>
    </recommendedName>
</protein>